<dbReference type="EMBL" id="JARQWQ010000098">
    <property type="protein sequence ID" value="KAK2551385.1"/>
    <property type="molecule type" value="Genomic_DNA"/>
</dbReference>
<evidence type="ECO:0000313" key="2">
    <source>
        <dbReference type="EMBL" id="KAK2551385.1"/>
    </source>
</evidence>
<feature type="domain" description="YqaJ viral recombinase" evidence="1">
    <location>
        <begin position="368"/>
        <end position="475"/>
    </location>
</feature>
<evidence type="ECO:0000259" key="1">
    <source>
        <dbReference type="Pfam" id="PF09588"/>
    </source>
</evidence>
<accession>A0AAD9PYF8</accession>
<dbReference type="PANTHER" id="PTHR47526:SF3">
    <property type="entry name" value="PHD-TYPE DOMAIN-CONTAINING PROTEIN"/>
    <property type="match status" value="1"/>
</dbReference>
<gene>
    <name evidence="2" type="ORF">P5673_027786</name>
</gene>
<dbReference type="InterPro" id="IPR011604">
    <property type="entry name" value="PDDEXK-like_dom_sf"/>
</dbReference>
<dbReference type="SUPFAM" id="SSF52980">
    <property type="entry name" value="Restriction endonuclease-like"/>
    <property type="match status" value="1"/>
</dbReference>
<evidence type="ECO:0000313" key="3">
    <source>
        <dbReference type="Proteomes" id="UP001249851"/>
    </source>
</evidence>
<dbReference type="Proteomes" id="UP001249851">
    <property type="component" value="Unassembled WGS sequence"/>
</dbReference>
<dbReference type="PANTHER" id="PTHR47526">
    <property type="entry name" value="ATP-DEPENDENT DNA HELICASE"/>
    <property type="match status" value="1"/>
</dbReference>
<dbReference type="Gene3D" id="3.90.320.10">
    <property type="match status" value="1"/>
</dbReference>
<protein>
    <recommendedName>
        <fullName evidence="1">YqaJ viral recombinase domain-containing protein</fullName>
    </recommendedName>
</protein>
<reference evidence="2" key="1">
    <citation type="journal article" date="2023" name="G3 (Bethesda)">
        <title>Whole genome assembly and annotation of the endangered Caribbean coral Acropora cervicornis.</title>
        <authorList>
            <person name="Selwyn J.D."/>
            <person name="Vollmer S.V."/>
        </authorList>
    </citation>
    <scope>NUCLEOTIDE SEQUENCE</scope>
    <source>
        <strain evidence="2">K2</strain>
    </source>
</reference>
<comment type="caution">
    <text evidence="2">The sequence shown here is derived from an EMBL/GenBank/DDBJ whole genome shotgun (WGS) entry which is preliminary data.</text>
</comment>
<dbReference type="InterPro" id="IPR019080">
    <property type="entry name" value="YqaJ_viral_recombinase"/>
</dbReference>
<dbReference type="Pfam" id="PF09588">
    <property type="entry name" value="YqaJ"/>
    <property type="match status" value="1"/>
</dbReference>
<reference evidence="2" key="2">
    <citation type="journal article" date="2023" name="Science">
        <title>Genomic signatures of disease resistance in endangered staghorn corals.</title>
        <authorList>
            <person name="Vollmer S.V."/>
            <person name="Selwyn J.D."/>
            <person name="Despard B.A."/>
            <person name="Roesel C.L."/>
        </authorList>
    </citation>
    <scope>NUCLEOTIDE SEQUENCE</scope>
    <source>
        <strain evidence="2">K2</strain>
    </source>
</reference>
<sequence length="479" mass="53902">MASTSDNGGNILWTKTLVSVPRFSYVQINQHLKDGGRKEIGQKGYKFFVENYIHDVYVGKPSRHGDLACIVQARCHRSQRKNEDPHSLEIEVVNSNGDANISKVKCSCKAGLVLSYVPLVFSSTRTRLTWLPETLFVIFLFTIIREGGHCNHITGLLYTLNHWFLLGITEIPADKNCTSLPQMWHQPRGGRIVAEPIMNRVFANSSTDRAGTRKRLPVTCKLYDARSKILKSEGWRRETVLWMCSEMNKREKKPPCSYLLADQEAPANVNTVFGNVPIGSILSYQLKDLKEDAVLFSIDRPPDQVVATGNEIILSFPHLPSTLCTATPFAPPDNLPTAQSQFLSKLNLNLETAQKVEKKTVKQSGDPEWFALRKLRLTASNYGLVVNRKKQPTEVFLRNIFQPKDLSNVASIKHGKQNESIARTLYAHEMQKRNTKFTVYEAGLVINPSLPYLGASPDGKVFDPTDKEPFGLLEIQHLP</sequence>
<dbReference type="CDD" id="cd22343">
    <property type="entry name" value="PDDEXK_lambda_exonuclease-like"/>
    <property type="match status" value="1"/>
</dbReference>
<keyword evidence="3" id="KW-1185">Reference proteome</keyword>
<organism evidence="2 3">
    <name type="scientific">Acropora cervicornis</name>
    <name type="common">Staghorn coral</name>
    <dbReference type="NCBI Taxonomy" id="6130"/>
    <lineage>
        <taxon>Eukaryota</taxon>
        <taxon>Metazoa</taxon>
        <taxon>Cnidaria</taxon>
        <taxon>Anthozoa</taxon>
        <taxon>Hexacorallia</taxon>
        <taxon>Scleractinia</taxon>
        <taxon>Astrocoeniina</taxon>
        <taxon>Acroporidae</taxon>
        <taxon>Acropora</taxon>
    </lineage>
</organism>
<name>A0AAD9PYF8_ACRCE</name>
<dbReference type="GO" id="GO:0006281">
    <property type="term" value="P:DNA repair"/>
    <property type="evidence" value="ECO:0007669"/>
    <property type="project" value="UniProtKB-ARBA"/>
</dbReference>
<proteinExistence type="predicted"/>
<dbReference type="AlphaFoldDB" id="A0AAD9PYF8"/>
<dbReference type="InterPro" id="IPR011335">
    <property type="entry name" value="Restrct_endonuc-II-like"/>
</dbReference>